<dbReference type="Proteomes" id="UP001224392">
    <property type="component" value="Unassembled WGS sequence"/>
</dbReference>
<organism evidence="1 2">
    <name type="scientific">Biformimicrobium ophioploci</name>
    <dbReference type="NCBI Taxonomy" id="3036711"/>
    <lineage>
        <taxon>Bacteria</taxon>
        <taxon>Pseudomonadati</taxon>
        <taxon>Pseudomonadota</taxon>
        <taxon>Gammaproteobacteria</taxon>
        <taxon>Cellvibrionales</taxon>
        <taxon>Microbulbiferaceae</taxon>
        <taxon>Biformimicrobium</taxon>
    </lineage>
</organism>
<accession>A0ABQ6LV75</accession>
<proteinExistence type="predicted"/>
<evidence type="ECO:0000313" key="2">
    <source>
        <dbReference type="Proteomes" id="UP001224392"/>
    </source>
</evidence>
<name>A0ABQ6LV75_9GAMM</name>
<comment type="caution">
    <text evidence="1">The sequence shown here is derived from an EMBL/GenBank/DDBJ whole genome shotgun (WGS) entry which is preliminary data.</text>
</comment>
<keyword evidence="2" id="KW-1185">Reference proteome</keyword>
<dbReference type="EMBL" id="BSYJ01000001">
    <property type="protein sequence ID" value="GMG85982.1"/>
    <property type="molecule type" value="Genomic_DNA"/>
</dbReference>
<gene>
    <name evidence="1" type="ORF">MNKW57_03030</name>
</gene>
<evidence type="ECO:0000313" key="1">
    <source>
        <dbReference type="EMBL" id="GMG85982.1"/>
    </source>
</evidence>
<protein>
    <submittedName>
        <fullName evidence="1">Uncharacterized protein</fullName>
    </submittedName>
</protein>
<dbReference type="RefSeq" id="WP_285762501.1">
    <property type="nucleotide sequence ID" value="NZ_BSYJ01000001.1"/>
</dbReference>
<sequence>MDIELAREIMECLPKERTKYYYFKDMYALQLLKWHCSGGRSVRELKQGAYGKLLQKPLVRDALRCIGNGMVFPELLHDYWPDEIDAYTLSLGLWGSDRKRRGRSNYHQTSRTGYNLVLQLNFCNQHDLEYQRLLGNPAYDPFVMCCHPVSRARNTMAWARIDLDLETGVALIEEIQNDWLREVEWSVQEARSYLEKQKRNEDSMSWYEDFSPEATLKYFETAIRQYQSTWAETMLSAALFFLVEEIGIEQVFYHSWKTGRAVKKCSPPKSIYSKLPEKFCFNKTATGPAFLYEDKSSRRKMKKIQDQQWYLLDLSNKERCYEEQQTAQPCCA</sequence>
<reference evidence="1 2" key="1">
    <citation type="submission" date="2023-04" db="EMBL/GenBank/DDBJ databases">
        <title>Marinobulbifer ophiurae gen. nov., sp. Nov., isolate from tissue of brittle star Ophioplocus japonicus.</title>
        <authorList>
            <person name="Kawano K."/>
            <person name="Sawayama S."/>
            <person name="Nakagawa S."/>
        </authorList>
    </citation>
    <scope>NUCLEOTIDE SEQUENCE [LARGE SCALE GENOMIC DNA]</scope>
    <source>
        <strain evidence="1 2">NKW57</strain>
    </source>
</reference>